<dbReference type="Proteomes" id="UP001241169">
    <property type="component" value="Unassembled WGS sequence"/>
</dbReference>
<reference evidence="1 2" key="1">
    <citation type="submission" date="2016-10" db="EMBL/GenBank/DDBJ databases">
        <title>The genome sequence of Colletotrichum fioriniae PJ7.</title>
        <authorList>
            <person name="Baroncelli R."/>
        </authorList>
    </citation>
    <scope>NUCLEOTIDE SEQUENCE [LARGE SCALE GENOMIC DNA]</scope>
    <source>
        <strain evidence="1 2">IMI 384185</strain>
    </source>
</reference>
<evidence type="ECO:0000313" key="2">
    <source>
        <dbReference type="Proteomes" id="UP001241169"/>
    </source>
</evidence>
<proteinExistence type="predicted"/>
<organism evidence="1 2">
    <name type="scientific">Colletotrichum paranaense</name>
    <dbReference type="NCBI Taxonomy" id="1914294"/>
    <lineage>
        <taxon>Eukaryota</taxon>
        <taxon>Fungi</taxon>
        <taxon>Dikarya</taxon>
        <taxon>Ascomycota</taxon>
        <taxon>Pezizomycotina</taxon>
        <taxon>Sordariomycetes</taxon>
        <taxon>Hypocreomycetidae</taxon>
        <taxon>Glomerellales</taxon>
        <taxon>Glomerellaceae</taxon>
        <taxon>Colletotrichum</taxon>
        <taxon>Colletotrichum acutatum species complex</taxon>
    </lineage>
</organism>
<keyword evidence="2" id="KW-1185">Reference proteome</keyword>
<dbReference type="EMBL" id="MOPA01000003">
    <property type="protein sequence ID" value="KAK1544146.1"/>
    <property type="molecule type" value="Genomic_DNA"/>
</dbReference>
<name>A0ABQ9SYW6_9PEZI</name>
<sequence length="156" mass="17636">MSGKSKLSFQQRKEHWTKSSASWLLSAPGLSRNISLDAPPGQRGRILRHLFSRTPPQAVVGSTVLEDPGDIITRFCSVMLHRRKGRVARGRWNRCATIFPAAHSSHHPRNAENLQVHARLKLPIGDRGPIFTNLADFRQELNLMRCPDCLTSYNLF</sequence>
<gene>
    <name evidence="1" type="ORF">CPAR01_04779</name>
</gene>
<protein>
    <submittedName>
        <fullName evidence="1">Uncharacterized protein</fullName>
    </submittedName>
</protein>
<comment type="caution">
    <text evidence="1">The sequence shown here is derived from an EMBL/GenBank/DDBJ whole genome shotgun (WGS) entry which is preliminary data.</text>
</comment>
<dbReference type="RefSeq" id="XP_060353265.1">
    <property type="nucleotide sequence ID" value="XM_060489059.1"/>
</dbReference>
<accession>A0ABQ9SYW6</accession>
<dbReference type="GeneID" id="85372958"/>
<evidence type="ECO:0000313" key="1">
    <source>
        <dbReference type="EMBL" id="KAK1544146.1"/>
    </source>
</evidence>